<dbReference type="Gene3D" id="1.10.10.10">
    <property type="entry name" value="Winged helix-like DNA-binding domain superfamily/Winged helix DNA-binding domain"/>
    <property type="match status" value="1"/>
</dbReference>
<dbReference type="PANTHER" id="PTHR48111">
    <property type="entry name" value="REGULATOR OF RPOS"/>
    <property type="match status" value="1"/>
</dbReference>
<keyword evidence="2" id="KW-0597">Phosphoprotein</keyword>
<evidence type="ECO:0000256" key="3">
    <source>
        <dbReference type="PROSITE-ProRule" id="PRU01091"/>
    </source>
</evidence>
<dbReference type="SMART" id="SM00862">
    <property type="entry name" value="Trans_reg_C"/>
    <property type="match status" value="1"/>
</dbReference>
<feature type="DNA-binding region" description="OmpR/PhoB-type" evidence="3">
    <location>
        <begin position="130"/>
        <end position="229"/>
    </location>
</feature>
<comment type="caution">
    <text evidence="6">The sequence shown here is derived from an EMBL/GenBank/DDBJ whole genome shotgun (WGS) entry which is preliminary data.</text>
</comment>
<feature type="domain" description="Response regulatory" evidence="4">
    <location>
        <begin position="3"/>
        <end position="117"/>
    </location>
</feature>
<evidence type="ECO:0000259" key="4">
    <source>
        <dbReference type="PROSITE" id="PS50110"/>
    </source>
</evidence>
<protein>
    <submittedName>
        <fullName evidence="6">Response regulator transcription factor</fullName>
    </submittedName>
</protein>
<feature type="domain" description="OmpR/PhoB-type" evidence="5">
    <location>
        <begin position="130"/>
        <end position="229"/>
    </location>
</feature>
<sequence>MADILIIEDEPMMRLGLKDNLEFEGYRIDLAVNGKEGYEKAIDGSYDLILLDVMLPELSGFEVCKKLRQNGNSTPVILLTARGEEIDKVLGLEIGADDYVTKPFSVRELIARIKALLRRVKTEDQGNTEDLEVRIGRLDIHFGNYTAADGDEEIKMSHKEFEILQYLYQHKNQLVSRYDLLENVWGYEEKPTTRTVDNFMVKLRQKVEANPNQPRIILTVHGAGYKLIY</sequence>
<dbReference type="SMART" id="SM00448">
    <property type="entry name" value="REC"/>
    <property type="match status" value="1"/>
</dbReference>
<keyword evidence="7" id="KW-1185">Reference proteome</keyword>
<dbReference type="Gene3D" id="6.10.250.690">
    <property type="match status" value="1"/>
</dbReference>
<dbReference type="InterPro" id="IPR039420">
    <property type="entry name" value="WalR-like"/>
</dbReference>
<name>A0ABW9RRC2_9BACT</name>
<dbReference type="SUPFAM" id="SSF46894">
    <property type="entry name" value="C-terminal effector domain of the bipartite response regulators"/>
    <property type="match status" value="1"/>
</dbReference>
<reference evidence="6 7" key="1">
    <citation type="submission" date="2019-02" db="EMBL/GenBank/DDBJ databases">
        <authorList>
            <person name="Goldberg S.R."/>
            <person name="Haltli B.A."/>
            <person name="Correa H."/>
            <person name="Russell K.G."/>
        </authorList>
    </citation>
    <scope>NUCLEOTIDE SEQUENCE [LARGE SCALE GENOMIC DNA]</scope>
    <source>
        <strain evidence="6 7">JCM 16186</strain>
    </source>
</reference>
<evidence type="ECO:0000313" key="7">
    <source>
        <dbReference type="Proteomes" id="UP000798808"/>
    </source>
</evidence>
<proteinExistence type="predicted"/>
<organism evidence="6 7">
    <name type="scientific">Fulvivirga kasyanovii</name>
    <dbReference type="NCBI Taxonomy" id="396812"/>
    <lineage>
        <taxon>Bacteria</taxon>
        <taxon>Pseudomonadati</taxon>
        <taxon>Bacteroidota</taxon>
        <taxon>Cytophagia</taxon>
        <taxon>Cytophagales</taxon>
        <taxon>Fulvivirgaceae</taxon>
        <taxon>Fulvivirga</taxon>
    </lineage>
</organism>
<feature type="modified residue" description="4-aspartylphosphate" evidence="2">
    <location>
        <position position="52"/>
    </location>
</feature>
<dbReference type="InterPro" id="IPR001789">
    <property type="entry name" value="Sig_transdc_resp-reg_receiver"/>
</dbReference>
<dbReference type="CDD" id="cd00383">
    <property type="entry name" value="trans_reg_C"/>
    <property type="match status" value="1"/>
</dbReference>
<evidence type="ECO:0000313" key="6">
    <source>
        <dbReference type="EMBL" id="MTI26581.1"/>
    </source>
</evidence>
<evidence type="ECO:0000256" key="2">
    <source>
        <dbReference type="PROSITE-ProRule" id="PRU00169"/>
    </source>
</evidence>
<accession>A0ABW9RRC2</accession>
<dbReference type="InterPro" id="IPR011006">
    <property type="entry name" value="CheY-like_superfamily"/>
</dbReference>
<dbReference type="PROSITE" id="PS51755">
    <property type="entry name" value="OMPR_PHOB"/>
    <property type="match status" value="1"/>
</dbReference>
<evidence type="ECO:0000259" key="5">
    <source>
        <dbReference type="PROSITE" id="PS51755"/>
    </source>
</evidence>
<dbReference type="InterPro" id="IPR016032">
    <property type="entry name" value="Sig_transdc_resp-reg_C-effctor"/>
</dbReference>
<dbReference type="InterPro" id="IPR001867">
    <property type="entry name" value="OmpR/PhoB-type_DNA-bd"/>
</dbReference>
<dbReference type="Pfam" id="PF00486">
    <property type="entry name" value="Trans_reg_C"/>
    <property type="match status" value="1"/>
</dbReference>
<dbReference type="Gene3D" id="3.40.50.2300">
    <property type="match status" value="1"/>
</dbReference>
<dbReference type="SUPFAM" id="SSF52172">
    <property type="entry name" value="CheY-like"/>
    <property type="match status" value="1"/>
</dbReference>
<dbReference type="Proteomes" id="UP000798808">
    <property type="component" value="Unassembled WGS sequence"/>
</dbReference>
<evidence type="ECO:0000256" key="1">
    <source>
        <dbReference type="ARBA" id="ARBA00023125"/>
    </source>
</evidence>
<keyword evidence="1 3" id="KW-0238">DNA-binding</keyword>
<dbReference type="InterPro" id="IPR036388">
    <property type="entry name" value="WH-like_DNA-bd_sf"/>
</dbReference>
<dbReference type="PANTHER" id="PTHR48111:SF11">
    <property type="entry name" value="TWO-COMPONENT RESPONSE REGULATOR"/>
    <property type="match status" value="1"/>
</dbReference>
<gene>
    <name evidence="6" type="ORF">E1163_16605</name>
</gene>
<dbReference type="RefSeq" id="WP_155173594.1">
    <property type="nucleotide sequence ID" value="NZ_BAAAFL010000012.1"/>
</dbReference>
<dbReference type="Pfam" id="PF00072">
    <property type="entry name" value="Response_reg"/>
    <property type="match status" value="1"/>
</dbReference>
<dbReference type="EMBL" id="SMLW01000588">
    <property type="protein sequence ID" value="MTI26581.1"/>
    <property type="molecule type" value="Genomic_DNA"/>
</dbReference>
<dbReference type="PROSITE" id="PS50110">
    <property type="entry name" value="RESPONSE_REGULATORY"/>
    <property type="match status" value="1"/>
</dbReference>